<evidence type="ECO:0000313" key="1">
    <source>
        <dbReference type="EMBL" id="KAF6747751.1"/>
    </source>
</evidence>
<accession>A0A8H6HL80</accession>
<proteinExistence type="predicted"/>
<dbReference type="EMBL" id="JACGCI010000078">
    <property type="protein sequence ID" value="KAF6747751.1"/>
    <property type="molecule type" value="Genomic_DNA"/>
</dbReference>
<dbReference type="Gene3D" id="3.60.130.30">
    <property type="match status" value="1"/>
</dbReference>
<evidence type="ECO:0000313" key="2">
    <source>
        <dbReference type="Proteomes" id="UP000521943"/>
    </source>
</evidence>
<reference evidence="1 2" key="1">
    <citation type="submission" date="2020-07" db="EMBL/GenBank/DDBJ databases">
        <title>Comparative genomics of pyrophilous fungi reveals a link between fire events and developmental genes.</title>
        <authorList>
            <consortium name="DOE Joint Genome Institute"/>
            <person name="Steindorff A.S."/>
            <person name="Carver A."/>
            <person name="Calhoun S."/>
            <person name="Stillman K."/>
            <person name="Liu H."/>
            <person name="Lipzen A."/>
            <person name="Pangilinan J."/>
            <person name="Labutti K."/>
            <person name="Bruns T.D."/>
            <person name="Grigoriev I.V."/>
        </authorList>
    </citation>
    <scope>NUCLEOTIDE SEQUENCE [LARGE SCALE GENOMIC DNA]</scope>
    <source>
        <strain evidence="1 2">CBS 144469</strain>
    </source>
</reference>
<feature type="non-terminal residue" evidence="1">
    <location>
        <position position="278"/>
    </location>
</feature>
<dbReference type="AlphaFoldDB" id="A0A8H6HL80"/>
<name>A0A8H6HL80_9AGAR</name>
<organism evidence="1 2">
    <name type="scientific">Ephemerocybe angulata</name>
    <dbReference type="NCBI Taxonomy" id="980116"/>
    <lineage>
        <taxon>Eukaryota</taxon>
        <taxon>Fungi</taxon>
        <taxon>Dikarya</taxon>
        <taxon>Basidiomycota</taxon>
        <taxon>Agaricomycotina</taxon>
        <taxon>Agaricomycetes</taxon>
        <taxon>Agaricomycetidae</taxon>
        <taxon>Agaricales</taxon>
        <taxon>Agaricineae</taxon>
        <taxon>Psathyrellaceae</taxon>
        <taxon>Ephemerocybe</taxon>
    </lineage>
</organism>
<comment type="caution">
    <text evidence="1">The sequence shown here is derived from an EMBL/GenBank/DDBJ whole genome shotgun (WGS) entry which is preliminary data.</text>
</comment>
<keyword evidence="2" id="KW-1185">Reference proteome</keyword>
<gene>
    <name evidence="1" type="ORF">DFP72DRAFT_821341</name>
</gene>
<dbReference type="OrthoDB" id="3253621at2759"/>
<dbReference type="Proteomes" id="UP000521943">
    <property type="component" value="Unassembled WGS sequence"/>
</dbReference>
<sequence length="278" mass="31305">GRPDDPKYVRSHNRACEAILRGGFRVNLSKDHKRGYGWAAANIGILWGHGPPQPYNLRNGAAESMLEELLANIDIQRVASFQSAAFAAFMPKLYTKYHALRTDIENHLPNLKWNFKRSVFSAAAFNFGPQVVTAPHRDCMNLPAGFCAITALGTFDPKKGGHLIVEELGIMIEFPPGSCILLPSAVFTHYNTCVQPGEIRLSFTQYTSGGLFRYADNGYRTEQALKDYDEDLYDCMMKRKGTRWERDLKLWSTLDELLEHLENSDGSDDDSDSDCDEE</sequence>
<protein>
    <submittedName>
        <fullName evidence="1">Uncharacterized protein</fullName>
    </submittedName>
</protein>